<organism evidence="11 12">
    <name type="scientific">Granulicella rosea</name>
    <dbReference type="NCBI Taxonomy" id="474952"/>
    <lineage>
        <taxon>Bacteria</taxon>
        <taxon>Pseudomonadati</taxon>
        <taxon>Acidobacteriota</taxon>
        <taxon>Terriglobia</taxon>
        <taxon>Terriglobales</taxon>
        <taxon>Acidobacteriaceae</taxon>
        <taxon>Granulicella</taxon>
    </lineage>
</organism>
<keyword evidence="12" id="KW-1185">Reference proteome</keyword>
<dbReference type="PANTHER" id="PTHR30572:SF4">
    <property type="entry name" value="ABC TRANSPORTER PERMEASE YTRF"/>
    <property type="match status" value="1"/>
</dbReference>
<dbReference type="AlphaFoldDB" id="A0A239CZR9"/>
<evidence type="ECO:0000259" key="10">
    <source>
        <dbReference type="Pfam" id="PF12704"/>
    </source>
</evidence>
<feature type="transmembrane region" description="Helical" evidence="8">
    <location>
        <begin position="401"/>
        <end position="421"/>
    </location>
</feature>
<keyword evidence="3 8" id="KW-0812">Transmembrane</keyword>
<dbReference type="PANTHER" id="PTHR30572">
    <property type="entry name" value="MEMBRANE COMPONENT OF TRANSPORTER-RELATED"/>
    <property type="match status" value="1"/>
</dbReference>
<feature type="domain" description="ABC3 transporter permease C-terminal" evidence="9">
    <location>
        <begin position="320"/>
        <end position="431"/>
    </location>
</feature>
<reference evidence="11 12" key="1">
    <citation type="submission" date="2017-06" db="EMBL/GenBank/DDBJ databases">
        <authorList>
            <person name="Kim H.J."/>
            <person name="Triplett B.A."/>
        </authorList>
    </citation>
    <scope>NUCLEOTIDE SEQUENCE [LARGE SCALE GENOMIC DNA]</scope>
    <source>
        <strain evidence="11 12">DSM 18704</strain>
    </source>
</reference>
<feature type="transmembrane region" description="Helical" evidence="8">
    <location>
        <begin position="367"/>
        <end position="389"/>
    </location>
</feature>
<dbReference type="InterPro" id="IPR025857">
    <property type="entry name" value="MacB_PCD"/>
</dbReference>
<feature type="compositionally biased region" description="Polar residues" evidence="7">
    <location>
        <begin position="1"/>
        <end position="15"/>
    </location>
</feature>
<dbReference type="GO" id="GO:0005886">
    <property type="term" value="C:plasma membrane"/>
    <property type="evidence" value="ECO:0007669"/>
    <property type="project" value="UniProtKB-SubCell"/>
</dbReference>
<sequence length="438" mass="47000">MATASTPKPGTTNFTPKRPLGSESSFDRTLASAKTSIAFVETWRLAVDSFRASKVRFLLTMLGMVIGSASVILVATLGLTGKQYALDQLTSIGPNKIELQYGGGNISGPDNTSTPDYMTREDMNAVVEQVPGIVAYSPMAQLNDNISIGSGITKETMILGVSPQYRIVRNLKVVTGRFFDDQDNAGHQKVTDIVEPFAKELFGSSDAAVGKTITITGIPFTIIGVFKESFDTYGQSEISDHTLLIPYPVARYFTGNDTLKEIFFTMKAPEMVVPASKTILEIVRGRHRATSVYNAQVLTAMLDQLAKIMDMLTVVLTLGSLITLVVSGVGIMNSMLANVQSRTREIGIRKALGATVYEIRLQFLTEAVFLSLAGGVVGTTLGLLIPMLVGLLTPFQVPTSTFGAVMALLCSVAVGVIFGTLPANRAASLDPVETLKYE</sequence>
<dbReference type="GO" id="GO:0022857">
    <property type="term" value="F:transmembrane transporter activity"/>
    <property type="evidence" value="ECO:0007669"/>
    <property type="project" value="TreeGrafter"/>
</dbReference>
<evidence type="ECO:0000256" key="4">
    <source>
        <dbReference type="ARBA" id="ARBA00022989"/>
    </source>
</evidence>
<evidence type="ECO:0000313" key="11">
    <source>
        <dbReference type="EMBL" id="SNS25715.1"/>
    </source>
</evidence>
<dbReference type="Pfam" id="PF02687">
    <property type="entry name" value="FtsX"/>
    <property type="match status" value="1"/>
</dbReference>
<dbReference type="EMBL" id="FZOU01000001">
    <property type="protein sequence ID" value="SNS25715.1"/>
    <property type="molecule type" value="Genomic_DNA"/>
</dbReference>
<comment type="similarity">
    <text evidence="6">Belongs to the ABC-4 integral membrane protein family.</text>
</comment>
<evidence type="ECO:0000256" key="2">
    <source>
        <dbReference type="ARBA" id="ARBA00022475"/>
    </source>
</evidence>
<name>A0A239CZR9_9BACT</name>
<evidence type="ECO:0000256" key="5">
    <source>
        <dbReference type="ARBA" id="ARBA00023136"/>
    </source>
</evidence>
<feature type="transmembrane region" description="Helical" evidence="8">
    <location>
        <begin position="311"/>
        <end position="332"/>
    </location>
</feature>
<gene>
    <name evidence="11" type="ORF">SAMN05421770_101216</name>
</gene>
<dbReference type="Pfam" id="PF12704">
    <property type="entry name" value="MacB_PCD"/>
    <property type="match status" value="1"/>
</dbReference>
<feature type="transmembrane region" description="Helical" evidence="8">
    <location>
        <begin position="57"/>
        <end position="79"/>
    </location>
</feature>
<keyword evidence="2" id="KW-1003">Cell membrane</keyword>
<feature type="region of interest" description="Disordered" evidence="7">
    <location>
        <begin position="1"/>
        <end position="24"/>
    </location>
</feature>
<keyword evidence="5 8" id="KW-0472">Membrane</keyword>
<evidence type="ECO:0000256" key="1">
    <source>
        <dbReference type="ARBA" id="ARBA00004651"/>
    </source>
</evidence>
<evidence type="ECO:0000256" key="3">
    <source>
        <dbReference type="ARBA" id="ARBA00022692"/>
    </source>
</evidence>
<dbReference type="Proteomes" id="UP000198356">
    <property type="component" value="Unassembled WGS sequence"/>
</dbReference>
<dbReference type="InterPro" id="IPR050250">
    <property type="entry name" value="Macrolide_Exporter_MacB"/>
</dbReference>
<evidence type="ECO:0000256" key="6">
    <source>
        <dbReference type="ARBA" id="ARBA00038076"/>
    </source>
</evidence>
<proteinExistence type="inferred from homology"/>
<dbReference type="RefSeq" id="WP_089406539.1">
    <property type="nucleotide sequence ID" value="NZ_FZOU01000001.1"/>
</dbReference>
<evidence type="ECO:0000313" key="12">
    <source>
        <dbReference type="Proteomes" id="UP000198356"/>
    </source>
</evidence>
<evidence type="ECO:0000256" key="8">
    <source>
        <dbReference type="SAM" id="Phobius"/>
    </source>
</evidence>
<evidence type="ECO:0000256" key="7">
    <source>
        <dbReference type="SAM" id="MobiDB-lite"/>
    </source>
</evidence>
<dbReference type="InterPro" id="IPR003838">
    <property type="entry name" value="ABC3_permease_C"/>
</dbReference>
<accession>A0A239CZR9</accession>
<evidence type="ECO:0000259" key="9">
    <source>
        <dbReference type="Pfam" id="PF02687"/>
    </source>
</evidence>
<dbReference type="OrthoDB" id="9770036at2"/>
<feature type="domain" description="MacB-like periplasmic core" evidence="10">
    <location>
        <begin position="58"/>
        <end position="273"/>
    </location>
</feature>
<keyword evidence="4 8" id="KW-1133">Transmembrane helix</keyword>
<protein>
    <submittedName>
        <fullName evidence="11">Putative ABC transport system permease protein</fullName>
    </submittedName>
</protein>
<comment type="subcellular location">
    <subcellularLocation>
        <location evidence="1">Cell membrane</location>
        <topology evidence="1">Multi-pass membrane protein</topology>
    </subcellularLocation>
</comment>